<feature type="domain" description="TonB-dependent receptor plug" evidence="9">
    <location>
        <begin position="116"/>
        <end position="223"/>
    </location>
</feature>
<dbReference type="SUPFAM" id="SSF56935">
    <property type="entry name" value="Porins"/>
    <property type="match status" value="1"/>
</dbReference>
<dbReference type="InterPro" id="IPR036942">
    <property type="entry name" value="Beta-barrel_TonB_sf"/>
</dbReference>
<organism evidence="10 11">
    <name type="scientific">Gelidibacter salicanalis</name>
    <dbReference type="NCBI Taxonomy" id="291193"/>
    <lineage>
        <taxon>Bacteria</taxon>
        <taxon>Pseudomonadati</taxon>
        <taxon>Bacteroidota</taxon>
        <taxon>Flavobacteriia</taxon>
        <taxon>Flavobacteriales</taxon>
        <taxon>Flavobacteriaceae</taxon>
        <taxon>Gelidibacter</taxon>
    </lineage>
</organism>
<dbReference type="SUPFAM" id="SSF49464">
    <property type="entry name" value="Carboxypeptidase regulatory domain-like"/>
    <property type="match status" value="1"/>
</dbReference>
<keyword evidence="5 7" id="KW-0472">Membrane</keyword>
<dbReference type="InterPro" id="IPR039426">
    <property type="entry name" value="TonB-dep_rcpt-like"/>
</dbReference>
<sequence length="1064" mass="116155">MNPKIKLTLLLFAIFNVSLFAQDGFTLKGTVVSGADSQPIPGVNVLIKNTTRGTSTDFDGAYQIEVTSGDVLSFSYVGYTTQEITVTNQSELNVSLAEDAAKLDEVVVVGYGTRKKSHLTGAIAKIGGDEVAAVQAARVDEALAGKLPGVNIQNQSGEPGSDLKIQIRSGSSLSSNSDPLIVVDGFPISGNLATVNPNDIESLEVLKDAASAAIYGSLGANGVILVTTKKGKSGKLNFSYNAYTSISRKYVKDIEMLKTAGEWAEDLQSGAYDLTQTDPRLLQYRLDAYANAPDVVSMEDWLFKSGSSTSHDFSMSGGSDNIKAFASIGYLDTEGIVKGQGYERYNGRVNIDATLNDKFKAGISMNGFYGNQDIVPWEMRDLLRAYSISPIYHTQASIDFVQQLDIKRQALFNSGYTANNFGRSFDQDYRGDKSLGLDPQSIYDLQPGDVVHDWQYGRNLNGIGGTGDAGVGAKFDNSKRYKKTLYGNVSTYVQYEILDGLNVKTIFGADSRDVNEYYYRGILTDGQQRSNQTDLDISNIKKSTILSTTTLDYAKVIADKHDISAVIGLEFVNTKFNGLSSLGSNVQVGLPLNYSYFGAEDVISRRIEEKQARRGVFGRLAYAFDDRYLVSASIRRDGDSRFGANERYAVFPAVSIGWNIHNESFLEDNNVISLLKPRFSMGSLGTSSDLGSYSALSILGTTPTAFGPGFLIPDDVANPDLTWQTNKETNYGLDTGFLNNRYRFSVDYYTSDVEDMLINQSVSEVLGTPQVRLNRGDITSSGLEFELNANIIQNDGFSWSVSANLSTVNSEITSLGDLDELPRQIYGGPADRGAEFRNYVGGELGEMWGYESAGQVESIYIADPTRNVGYGSGVHYVVDQNGDGEITYEDDYVKLGSATPDFYWGLSSNLNYKAFDLSFQFQGSQGAEVYNIDPIYWQSLFRDATGPNFDANNDGIADANGLHYLESRNVHGGFVQDASYVALRNITLGYTLDSDFISKAGIGSMRVYLAATNLLYIMGKDYTSFNPEGIETENNGYAGPTTYGYQEGASPIVRSFTFGLNVNF</sequence>
<keyword evidence="2 7" id="KW-0813">Transport</keyword>
<keyword evidence="3 7" id="KW-1134">Transmembrane beta strand</keyword>
<dbReference type="Gene3D" id="2.40.170.20">
    <property type="entry name" value="TonB-dependent receptor, beta-barrel domain"/>
    <property type="match status" value="1"/>
</dbReference>
<dbReference type="EMBL" id="JAEHJZ010000018">
    <property type="protein sequence ID" value="MBJ7880611.1"/>
    <property type="molecule type" value="Genomic_DNA"/>
</dbReference>
<evidence type="ECO:0000256" key="1">
    <source>
        <dbReference type="ARBA" id="ARBA00004571"/>
    </source>
</evidence>
<comment type="subcellular location">
    <subcellularLocation>
        <location evidence="1 7">Cell outer membrane</location>
        <topology evidence="1 7">Multi-pass membrane protein</topology>
    </subcellularLocation>
</comment>
<dbReference type="NCBIfam" id="TIGR04057">
    <property type="entry name" value="SusC_RagA_signa"/>
    <property type="match status" value="1"/>
</dbReference>
<dbReference type="FunFam" id="2.60.40.1120:FF:000003">
    <property type="entry name" value="Outer membrane protein Omp121"/>
    <property type="match status" value="1"/>
</dbReference>
<comment type="similarity">
    <text evidence="7">Belongs to the TonB-dependent receptor family.</text>
</comment>
<dbReference type="PROSITE" id="PS52016">
    <property type="entry name" value="TONB_DEPENDENT_REC_3"/>
    <property type="match status" value="1"/>
</dbReference>
<keyword evidence="11" id="KW-1185">Reference proteome</keyword>
<evidence type="ECO:0000256" key="3">
    <source>
        <dbReference type="ARBA" id="ARBA00022452"/>
    </source>
</evidence>
<dbReference type="InterPro" id="IPR023997">
    <property type="entry name" value="TonB-dep_OMP_SusC/RagA_CS"/>
</dbReference>
<dbReference type="NCBIfam" id="TIGR04056">
    <property type="entry name" value="OMP_RagA_SusC"/>
    <property type="match status" value="1"/>
</dbReference>
<comment type="caution">
    <text evidence="10">The sequence shown here is derived from an EMBL/GenBank/DDBJ whole genome shotgun (WGS) entry which is preliminary data.</text>
</comment>
<evidence type="ECO:0000256" key="4">
    <source>
        <dbReference type="ARBA" id="ARBA00022692"/>
    </source>
</evidence>
<reference evidence="10 11" key="1">
    <citation type="submission" date="2020-09" db="EMBL/GenBank/DDBJ databases">
        <title>Draft genome of Gelidibacter salicanalis PAMC21136.</title>
        <authorList>
            <person name="Park H."/>
        </authorList>
    </citation>
    <scope>NUCLEOTIDE SEQUENCE [LARGE SCALE GENOMIC DNA]</scope>
    <source>
        <strain evidence="10 11">PAMC21136</strain>
    </source>
</reference>
<evidence type="ECO:0000256" key="8">
    <source>
        <dbReference type="SAM" id="SignalP"/>
    </source>
</evidence>
<dbReference type="RefSeq" id="WP_199598450.1">
    <property type="nucleotide sequence ID" value="NZ_JAEHJZ010000018.1"/>
</dbReference>
<dbReference type="Pfam" id="PF07715">
    <property type="entry name" value="Plug"/>
    <property type="match status" value="1"/>
</dbReference>
<accession>A0A934KJG3</accession>
<dbReference type="Pfam" id="PF13715">
    <property type="entry name" value="CarbopepD_reg_2"/>
    <property type="match status" value="1"/>
</dbReference>
<evidence type="ECO:0000259" key="9">
    <source>
        <dbReference type="Pfam" id="PF07715"/>
    </source>
</evidence>
<dbReference type="Gene3D" id="2.170.130.10">
    <property type="entry name" value="TonB-dependent receptor, plug domain"/>
    <property type="match status" value="1"/>
</dbReference>
<name>A0A934KJG3_9FLAO</name>
<keyword evidence="4 7" id="KW-0812">Transmembrane</keyword>
<dbReference type="Proteomes" id="UP000662373">
    <property type="component" value="Unassembled WGS sequence"/>
</dbReference>
<dbReference type="InterPro" id="IPR023996">
    <property type="entry name" value="TonB-dep_OMP_SusC/RagA"/>
</dbReference>
<dbReference type="GO" id="GO:0009279">
    <property type="term" value="C:cell outer membrane"/>
    <property type="evidence" value="ECO:0007669"/>
    <property type="project" value="UniProtKB-SubCell"/>
</dbReference>
<evidence type="ECO:0000313" key="11">
    <source>
        <dbReference type="Proteomes" id="UP000662373"/>
    </source>
</evidence>
<evidence type="ECO:0000256" key="6">
    <source>
        <dbReference type="ARBA" id="ARBA00023237"/>
    </source>
</evidence>
<dbReference type="InterPro" id="IPR037066">
    <property type="entry name" value="Plug_dom_sf"/>
</dbReference>
<gene>
    <name evidence="10" type="ORF">JEM65_08120</name>
</gene>
<dbReference type="Gene3D" id="2.60.40.1120">
    <property type="entry name" value="Carboxypeptidase-like, regulatory domain"/>
    <property type="match status" value="1"/>
</dbReference>
<keyword evidence="6 7" id="KW-0998">Cell outer membrane</keyword>
<keyword evidence="8" id="KW-0732">Signal</keyword>
<evidence type="ECO:0000313" key="10">
    <source>
        <dbReference type="EMBL" id="MBJ7880611.1"/>
    </source>
</evidence>
<dbReference type="FunFam" id="2.170.130.10:FF:000008">
    <property type="entry name" value="SusC/RagA family TonB-linked outer membrane protein"/>
    <property type="match status" value="1"/>
</dbReference>
<evidence type="ECO:0000256" key="2">
    <source>
        <dbReference type="ARBA" id="ARBA00022448"/>
    </source>
</evidence>
<dbReference type="InterPro" id="IPR008969">
    <property type="entry name" value="CarboxyPept-like_regulatory"/>
</dbReference>
<dbReference type="InterPro" id="IPR012910">
    <property type="entry name" value="Plug_dom"/>
</dbReference>
<keyword evidence="10" id="KW-0675">Receptor</keyword>
<dbReference type="AlphaFoldDB" id="A0A934KJG3"/>
<protein>
    <submittedName>
        <fullName evidence="10">TonB-dependent receptor</fullName>
    </submittedName>
</protein>
<proteinExistence type="inferred from homology"/>
<feature type="signal peptide" evidence="8">
    <location>
        <begin position="1"/>
        <end position="21"/>
    </location>
</feature>
<feature type="chain" id="PRO_5038085820" evidence="8">
    <location>
        <begin position="22"/>
        <end position="1064"/>
    </location>
</feature>
<evidence type="ECO:0000256" key="7">
    <source>
        <dbReference type="PROSITE-ProRule" id="PRU01360"/>
    </source>
</evidence>
<evidence type="ECO:0000256" key="5">
    <source>
        <dbReference type="ARBA" id="ARBA00023136"/>
    </source>
</evidence>